<evidence type="ECO:0000313" key="3">
    <source>
        <dbReference type="EMBL" id="MBY84695.1"/>
    </source>
</evidence>
<keyword evidence="2" id="KW-0677">Repeat</keyword>
<accession>A0A2S2R3Z8</accession>
<evidence type="ECO:0000256" key="1">
    <source>
        <dbReference type="ARBA" id="ARBA00022574"/>
    </source>
</evidence>
<dbReference type="InterPro" id="IPR036322">
    <property type="entry name" value="WD40_repeat_dom_sf"/>
</dbReference>
<dbReference type="AlphaFoldDB" id="A0A2S2R3Z8"/>
<name>A0A2S2R3Z8_9HEMI</name>
<protein>
    <submittedName>
        <fullName evidence="3">Guanine nucleotide-binding protein subunit beta-like protein 1</fullName>
    </submittedName>
</protein>
<proteinExistence type="predicted"/>
<dbReference type="PANTHER" id="PTHR19854:SF1">
    <property type="entry name" value="GUANINE NUCLEOTIDE-BINDING PROTEIN SUBUNIT BETA-LIKE PROTEIN 1"/>
    <property type="match status" value="1"/>
</dbReference>
<dbReference type="PANTHER" id="PTHR19854">
    <property type="entry name" value="TRANSDUCIN BETA-LIKE 3"/>
    <property type="match status" value="1"/>
</dbReference>
<dbReference type="Pfam" id="PF00400">
    <property type="entry name" value="WD40"/>
    <property type="match status" value="2"/>
</dbReference>
<dbReference type="EMBL" id="GGMS01015492">
    <property type="protein sequence ID" value="MBY84695.1"/>
    <property type="molecule type" value="Transcribed_RNA"/>
</dbReference>
<dbReference type="InterPro" id="IPR001680">
    <property type="entry name" value="WD40_rpt"/>
</dbReference>
<gene>
    <name evidence="3" type="primary">Gnb1l</name>
    <name evidence="3" type="ORF">g.110682</name>
</gene>
<sequence length="330" mass="37855">MRNNVLPSPIFTLKCENYVPNCMKFNLDDHILYAGTQSGEILIWNLESNRLKNVQKAGSMCINTLELLIKLNQLISHNKTGEIKCWRINGFELELQQTLSTHIIGFCTLSLYKSNMFLSKGEKSTMNSYSIETFDKISVFDPQQNDSLGDLMVIKSIEDYVFCGYEANIVIMWKEHHIVSQYHFPELECLMTLDVDNNITKGVCGGSSNIIYTFCITDDTISLDKSTQITNSGINVLRLRPDDKILAAACWDLTVRLFSWKSMKLLAVLDSHSTGVLNIVYSEFSVNFWNSNKYMLAVANKDNKITLWDIFNEKDNRKHNKFTNRTNFTI</sequence>
<dbReference type="Gene3D" id="2.130.10.10">
    <property type="entry name" value="YVTN repeat-like/Quinoprotein amine dehydrogenase"/>
    <property type="match status" value="1"/>
</dbReference>
<reference evidence="3" key="1">
    <citation type="submission" date="2018-04" db="EMBL/GenBank/DDBJ databases">
        <title>Transcriptome assembly of Sipha flava.</title>
        <authorList>
            <person name="Scully E.D."/>
            <person name="Geib S.M."/>
            <person name="Palmer N.A."/>
            <person name="Koch K."/>
            <person name="Bradshaw J."/>
            <person name="Heng-Moss T."/>
            <person name="Sarath G."/>
        </authorList>
    </citation>
    <scope>NUCLEOTIDE SEQUENCE</scope>
</reference>
<dbReference type="SMART" id="SM00320">
    <property type="entry name" value="WD40"/>
    <property type="match status" value="3"/>
</dbReference>
<dbReference type="OrthoDB" id="7668193at2759"/>
<organism evidence="3">
    <name type="scientific">Sipha flava</name>
    <name type="common">yellow sugarcane aphid</name>
    <dbReference type="NCBI Taxonomy" id="143950"/>
    <lineage>
        <taxon>Eukaryota</taxon>
        <taxon>Metazoa</taxon>
        <taxon>Ecdysozoa</taxon>
        <taxon>Arthropoda</taxon>
        <taxon>Hexapoda</taxon>
        <taxon>Insecta</taxon>
        <taxon>Pterygota</taxon>
        <taxon>Neoptera</taxon>
        <taxon>Paraneoptera</taxon>
        <taxon>Hemiptera</taxon>
        <taxon>Sternorrhyncha</taxon>
        <taxon>Aphidomorpha</taxon>
        <taxon>Aphidoidea</taxon>
        <taxon>Aphididae</taxon>
        <taxon>Sipha</taxon>
    </lineage>
</organism>
<evidence type="ECO:0000256" key="2">
    <source>
        <dbReference type="ARBA" id="ARBA00022737"/>
    </source>
</evidence>
<dbReference type="InterPro" id="IPR015943">
    <property type="entry name" value="WD40/YVTN_repeat-like_dom_sf"/>
</dbReference>
<keyword evidence="1" id="KW-0853">WD repeat</keyword>
<dbReference type="SUPFAM" id="SSF50978">
    <property type="entry name" value="WD40 repeat-like"/>
    <property type="match status" value="1"/>
</dbReference>